<dbReference type="STRING" id="453582.SAMN05421580_101437"/>
<name>A0A1N7J7U0_9RHOB</name>
<feature type="domain" description="Inner membrane protein YgaP-like transmembrane" evidence="2">
    <location>
        <begin position="3"/>
        <end position="62"/>
    </location>
</feature>
<reference evidence="4" key="1">
    <citation type="submission" date="2017-01" db="EMBL/GenBank/DDBJ databases">
        <authorList>
            <person name="Varghese N."/>
            <person name="Submissions S."/>
        </authorList>
    </citation>
    <scope>NUCLEOTIDE SEQUENCE [LARGE SCALE GENOMIC DNA]</scope>
    <source>
        <strain evidence="4">DSM 19945</strain>
    </source>
</reference>
<protein>
    <recommendedName>
        <fullName evidence="2">Inner membrane protein YgaP-like transmembrane domain-containing protein</fullName>
    </recommendedName>
</protein>
<dbReference type="Pfam" id="PF11127">
    <property type="entry name" value="YgaP-like_TM"/>
    <property type="match status" value="1"/>
</dbReference>
<organism evidence="3 4">
    <name type="scientific">Rhodobacter aestuarii</name>
    <dbReference type="NCBI Taxonomy" id="453582"/>
    <lineage>
        <taxon>Bacteria</taxon>
        <taxon>Pseudomonadati</taxon>
        <taxon>Pseudomonadota</taxon>
        <taxon>Alphaproteobacteria</taxon>
        <taxon>Rhodobacterales</taxon>
        <taxon>Rhodobacter group</taxon>
        <taxon>Rhodobacter</taxon>
    </lineage>
</organism>
<dbReference type="Proteomes" id="UP000186221">
    <property type="component" value="Unassembled WGS sequence"/>
</dbReference>
<keyword evidence="1" id="KW-0472">Membrane</keyword>
<evidence type="ECO:0000256" key="1">
    <source>
        <dbReference type="SAM" id="Phobius"/>
    </source>
</evidence>
<sequence length="63" mass="6736">MFKNNVGGMDKIARIVLGAAMLAAYFLMPEASWFWLIGVVPLITGLAGSCPLYTIVGINTCKS</sequence>
<dbReference type="OrthoDB" id="9804804at2"/>
<dbReference type="InterPro" id="IPR021309">
    <property type="entry name" value="YgaP-like_TM"/>
</dbReference>
<evidence type="ECO:0000313" key="4">
    <source>
        <dbReference type="Proteomes" id="UP000186221"/>
    </source>
</evidence>
<proteinExistence type="predicted"/>
<keyword evidence="1" id="KW-0812">Transmembrane</keyword>
<feature type="transmembrane region" description="Helical" evidence="1">
    <location>
        <begin position="34"/>
        <end position="56"/>
    </location>
</feature>
<evidence type="ECO:0000313" key="3">
    <source>
        <dbReference type="EMBL" id="SIS45321.1"/>
    </source>
</evidence>
<keyword evidence="4" id="KW-1185">Reference proteome</keyword>
<dbReference type="RefSeq" id="WP_076483372.1">
    <property type="nucleotide sequence ID" value="NZ_FTOG01000001.1"/>
</dbReference>
<feature type="transmembrane region" description="Helical" evidence="1">
    <location>
        <begin position="12"/>
        <end position="28"/>
    </location>
</feature>
<evidence type="ECO:0000259" key="2">
    <source>
        <dbReference type="Pfam" id="PF11127"/>
    </source>
</evidence>
<dbReference type="EMBL" id="FTOG01000001">
    <property type="protein sequence ID" value="SIS45321.1"/>
    <property type="molecule type" value="Genomic_DNA"/>
</dbReference>
<dbReference type="AlphaFoldDB" id="A0A1N7J7U0"/>
<keyword evidence="1" id="KW-1133">Transmembrane helix</keyword>
<accession>A0A1N7J7U0</accession>
<gene>
    <name evidence="3" type="ORF">SAMN05421580_101437</name>
</gene>